<name>A0A9Q8ZWL6_9LACO</name>
<organism evidence="1 2">
    <name type="scientific">Fructilactobacillus cliffordii</name>
    <dbReference type="NCBI Taxonomy" id="2940299"/>
    <lineage>
        <taxon>Bacteria</taxon>
        <taxon>Bacillati</taxon>
        <taxon>Bacillota</taxon>
        <taxon>Bacilli</taxon>
        <taxon>Lactobacillales</taxon>
        <taxon>Lactobacillaceae</taxon>
        <taxon>Fructilactobacillus</taxon>
    </lineage>
</organism>
<dbReference type="Proteomes" id="UP001055911">
    <property type="component" value="Chromosome"/>
</dbReference>
<dbReference type="RefSeq" id="WP_252767422.1">
    <property type="nucleotide sequence ID" value="NZ_CP097119.1"/>
</dbReference>
<evidence type="ECO:0000313" key="2">
    <source>
        <dbReference type="Proteomes" id="UP001055911"/>
    </source>
</evidence>
<protein>
    <submittedName>
        <fullName evidence="1">Uncharacterized protein</fullName>
    </submittedName>
</protein>
<reference evidence="1" key="1">
    <citation type="submission" date="2022-05" db="EMBL/GenBank/DDBJ databases">
        <authorList>
            <person name="Oliphant S.A."/>
            <person name="Watson-Haigh N.S."/>
            <person name="Sumby K.M."/>
            <person name="Gardner J.M."/>
            <person name="Jiranek V."/>
        </authorList>
    </citation>
    <scope>NUCLEOTIDE SEQUENCE</scope>
    <source>
        <strain evidence="1">KI4_B1</strain>
    </source>
</reference>
<gene>
    <name evidence="1" type="ORF">M3M40_03650</name>
</gene>
<dbReference type="AlphaFoldDB" id="A0A9Q8ZWL6"/>
<dbReference type="EMBL" id="CP097119">
    <property type="protein sequence ID" value="USS89876.1"/>
    <property type="molecule type" value="Genomic_DNA"/>
</dbReference>
<sequence>MTLSNSRRKANKKWDEANKIRKQYINKRSTAKSFILKLATEDDLVDIEKYIKERRTNLNRTEKEDD</sequence>
<proteinExistence type="predicted"/>
<evidence type="ECO:0000313" key="1">
    <source>
        <dbReference type="EMBL" id="USS89876.1"/>
    </source>
</evidence>
<keyword evidence="2" id="KW-1185">Reference proteome</keyword>
<accession>A0A9Q8ZWL6</accession>